<sequence length="641" mass="70237">MVSSRILNILALSTLAFSEQTSDSTYDYVVIGSGPGGGPLAANLARKGHSVLVLEAGEDNGASPLQQVPPFSNAVAENPTMSWDFFVQHFDDPEEAQKDNKFTWKTPTGEYHVGPNPPDGSEPLGILYPRSGTLGGCGNHNAMLLVLPPDNDWDYIANLTGDSSWNAPNMRKYFEEAEKCNYLPEGSEGHGFSGWLGSHQNELDLFARDDGYMDIVHAGMRIIGDSNTTNSADILNLLNRDMNRLDPKRYEANGLYNIPLHVDANRRRSSSQTYLRDTVNDLNEDGTSRYPLTIFTSSLASKVLFDRSATRPRAIGVEYLSGQGLYKADPRYDGTQRGVKAEAYARKEVIVAGGAFNTPQILKLSGVGPREELEKFNISVVADVPAVGTNLQDNYETGVEGIASKGFLNPLENCTFLAPGDPCLREWQEKNGSGPYGIGAAPVGLLYKSSVSENNDTDLFFFGGGYGLLRGFFPGFSRVVPPPNTWWWSIVKMQVQNKAGTVTLRSNDPQDPPEINFNFFKEGEEHDLQAIGEAVQLTRDIYDALNEPYAPVTVTEPPSKDDNEVRERIKYESWSHHASCSCPMGPAGEPSTCVDSKFRVQGVDNLRVVDASVFPRVPGGFPILPTFVISHKATADLLESE</sequence>
<dbReference type="Proteomes" id="UP000754883">
    <property type="component" value="Unassembled WGS sequence"/>
</dbReference>
<dbReference type="InterPro" id="IPR007867">
    <property type="entry name" value="GMC_OxRtase_C"/>
</dbReference>
<dbReference type="Gene3D" id="3.30.560.10">
    <property type="entry name" value="Glucose Oxidase, domain 3"/>
    <property type="match status" value="1"/>
</dbReference>
<keyword evidence="5" id="KW-0732">Signal</keyword>
<organism evidence="7 8">
    <name type="scientific">Clonostachys byssicola</name>
    <dbReference type="NCBI Taxonomy" id="160290"/>
    <lineage>
        <taxon>Eukaryota</taxon>
        <taxon>Fungi</taxon>
        <taxon>Dikarya</taxon>
        <taxon>Ascomycota</taxon>
        <taxon>Pezizomycotina</taxon>
        <taxon>Sordariomycetes</taxon>
        <taxon>Hypocreomycetidae</taxon>
        <taxon>Hypocreales</taxon>
        <taxon>Bionectriaceae</taxon>
        <taxon>Clonostachys</taxon>
    </lineage>
</organism>
<comment type="cofactor">
    <cofactor evidence="1">
        <name>FAD</name>
        <dbReference type="ChEBI" id="CHEBI:57692"/>
    </cofactor>
</comment>
<evidence type="ECO:0000256" key="4">
    <source>
        <dbReference type="ARBA" id="ARBA00022827"/>
    </source>
</evidence>
<dbReference type="PANTHER" id="PTHR11552">
    <property type="entry name" value="GLUCOSE-METHANOL-CHOLINE GMC OXIDOREDUCTASE"/>
    <property type="match status" value="1"/>
</dbReference>
<feature type="signal peptide" evidence="5">
    <location>
        <begin position="1"/>
        <end position="18"/>
    </location>
</feature>
<dbReference type="Pfam" id="PF00732">
    <property type="entry name" value="GMC_oxred_N"/>
    <property type="match status" value="1"/>
</dbReference>
<name>A0A9N9V0T9_9HYPO</name>
<keyword evidence="4" id="KW-0274">FAD</keyword>
<keyword evidence="8" id="KW-1185">Reference proteome</keyword>
<proteinExistence type="inferred from homology"/>
<dbReference type="PROSITE" id="PS00624">
    <property type="entry name" value="GMC_OXRED_2"/>
    <property type="match status" value="1"/>
</dbReference>
<dbReference type="InterPro" id="IPR012132">
    <property type="entry name" value="GMC_OxRdtase"/>
</dbReference>
<dbReference type="Pfam" id="PF05199">
    <property type="entry name" value="GMC_oxred_C"/>
    <property type="match status" value="1"/>
</dbReference>
<dbReference type="InterPro" id="IPR036188">
    <property type="entry name" value="FAD/NAD-bd_sf"/>
</dbReference>
<evidence type="ECO:0000256" key="5">
    <source>
        <dbReference type="SAM" id="SignalP"/>
    </source>
</evidence>
<feature type="chain" id="PRO_5040144055" description="Glucose-methanol-choline oxidoreductase N-terminal domain-containing protein" evidence="5">
    <location>
        <begin position="19"/>
        <end position="641"/>
    </location>
</feature>
<dbReference type="OrthoDB" id="269227at2759"/>
<evidence type="ECO:0000256" key="1">
    <source>
        <dbReference type="ARBA" id="ARBA00001974"/>
    </source>
</evidence>
<dbReference type="GO" id="GO:0016614">
    <property type="term" value="F:oxidoreductase activity, acting on CH-OH group of donors"/>
    <property type="evidence" value="ECO:0007669"/>
    <property type="project" value="InterPro"/>
</dbReference>
<evidence type="ECO:0000313" key="7">
    <source>
        <dbReference type="EMBL" id="CAH0003389.1"/>
    </source>
</evidence>
<protein>
    <recommendedName>
        <fullName evidence="6">Glucose-methanol-choline oxidoreductase N-terminal domain-containing protein</fullName>
    </recommendedName>
</protein>
<gene>
    <name evidence="7" type="ORF">CBYS24578_00014569</name>
</gene>
<reference evidence="7 8" key="2">
    <citation type="submission" date="2021-10" db="EMBL/GenBank/DDBJ databases">
        <authorList>
            <person name="Piombo E."/>
        </authorList>
    </citation>
    <scope>NUCLEOTIDE SEQUENCE [LARGE SCALE GENOMIC DNA]</scope>
</reference>
<accession>A0A9N9V0T9</accession>
<dbReference type="GO" id="GO:0050660">
    <property type="term" value="F:flavin adenine dinucleotide binding"/>
    <property type="evidence" value="ECO:0007669"/>
    <property type="project" value="InterPro"/>
</dbReference>
<dbReference type="EMBL" id="CABFNO020001564">
    <property type="protein sequence ID" value="CAH0003389.1"/>
    <property type="molecule type" value="Genomic_DNA"/>
</dbReference>
<feature type="domain" description="Glucose-methanol-choline oxidoreductase N-terminal" evidence="6">
    <location>
        <begin position="354"/>
        <end position="368"/>
    </location>
</feature>
<evidence type="ECO:0000256" key="2">
    <source>
        <dbReference type="ARBA" id="ARBA00010790"/>
    </source>
</evidence>
<dbReference type="SUPFAM" id="SSF51905">
    <property type="entry name" value="FAD/NAD(P)-binding domain"/>
    <property type="match status" value="1"/>
</dbReference>
<dbReference type="InterPro" id="IPR000172">
    <property type="entry name" value="GMC_OxRdtase_N"/>
</dbReference>
<dbReference type="PANTHER" id="PTHR11552:SF147">
    <property type="entry name" value="CHOLINE DEHYDROGENASE, MITOCHONDRIAL"/>
    <property type="match status" value="1"/>
</dbReference>
<dbReference type="AlphaFoldDB" id="A0A9N9V0T9"/>
<reference evidence="8" key="1">
    <citation type="submission" date="2019-06" db="EMBL/GenBank/DDBJ databases">
        <authorList>
            <person name="Broberg M."/>
        </authorList>
    </citation>
    <scope>NUCLEOTIDE SEQUENCE [LARGE SCALE GENOMIC DNA]</scope>
</reference>
<comment type="caution">
    <text evidence="7">The sequence shown here is derived from an EMBL/GenBank/DDBJ whole genome shotgun (WGS) entry which is preliminary data.</text>
</comment>
<dbReference type="SUPFAM" id="SSF54373">
    <property type="entry name" value="FAD-linked reductases, C-terminal domain"/>
    <property type="match status" value="1"/>
</dbReference>
<evidence type="ECO:0000259" key="6">
    <source>
        <dbReference type="PROSITE" id="PS00624"/>
    </source>
</evidence>
<keyword evidence="3" id="KW-0285">Flavoprotein</keyword>
<dbReference type="PIRSF" id="PIRSF000137">
    <property type="entry name" value="Alcohol_oxidase"/>
    <property type="match status" value="1"/>
</dbReference>
<comment type="similarity">
    <text evidence="2">Belongs to the GMC oxidoreductase family.</text>
</comment>
<evidence type="ECO:0000256" key="3">
    <source>
        <dbReference type="ARBA" id="ARBA00022630"/>
    </source>
</evidence>
<evidence type="ECO:0000313" key="8">
    <source>
        <dbReference type="Proteomes" id="UP000754883"/>
    </source>
</evidence>
<dbReference type="Gene3D" id="3.50.50.60">
    <property type="entry name" value="FAD/NAD(P)-binding domain"/>
    <property type="match status" value="1"/>
</dbReference>